<keyword evidence="2" id="KW-1185">Reference proteome</keyword>
<dbReference type="Proteomes" id="UP001283361">
    <property type="component" value="Unassembled WGS sequence"/>
</dbReference>
<proteinExistence type="predicted"/>
<evidence type="ECO:0000313" key="2">
    <source>
        <dbReference type="Proteomes" id="UP001283361"/>
    </source>
</evidence>
<protein>
    <submittedName>
        <fullName evidence="1">Uncharacterized protein</fullName>
    </submittedName>
</protein>
<accession>A0AAE1BAE9</accession>
<dbReference type="EMBL" id="JAWDGP010000283">
    <property type="protein sequence ID" value="KAK3801801.1"/>
    <property type="molecule type" value="Genomic_DNA"/>
</dbReference>
<organism evidence="1 2">
    <name type="scientific">Elysia crispata</name>
    <name type="common">lettuce slug</name>
    <dbReference type="NCBI Taxonomy" id="231223"/>
    <lineage>
        <taxon>Eukaryota</taxon>
        <taxon>Metazoa</taxon>
        <taxon>Spiralia</taxon>
        <taxon>Lophotrochozoa</taxon>
        <taxon>Mollusca</taxon>
        <taxon>Gastropoda</taxon>
        <taxon>Heterobranchia</taxon>
        <taxon>Euthyneura</taxon>
        <taxon>Panpulmonata</taxon>
        <taxon>Sacoglossa</taxon>
        <taxon>Placobranchoidea</taxon>
        <taxon>Plakobranchidae</taxon>
        <taxon>Elysia</taxon>
    </lineage>
</organism>
<comment type="caution">
    <text evidence="1">The sequence shown here is derived from an EMBL/GenBank/DDBJ whole genome shotgun (WGS) entry which is preliminary data.</text>
</comment>
<evidence type="ECO:0000313" key="1">
    <source>
        <dbReference type="EMBL" id="KAK3801801.1"/>
    </source>
</evidence>
<sequence>MPNILLNDRVSFDHEGSIVERSNLPHPYPAPPPSPLVEHVSLANRIRDRPYCQSTALPTELNWRFEVRGSINYSRIVTMADITELRQQMVSPGW</sequence>
<gene>
    <name evidence="1" type="ORF">RRG08_048388</name>
</gene>
<dbReference type="AlphaFoldDB" id="A0AAE1BAE9"/>
<reference evidence="1" key="1">
    <citation type="journal article" date="2023" name="G3 (Bethesda)">
        <title>A reference genome for the long-term kleptoplast-retaining sea slug Elysia crispata morphotype clarki.</title>
        <authorList>
            <person name="Eastman K.E."/>
            <person name="Pendleton A.L."/>
            <person name="Shaikh M.A."/>
            <person name="Suttiyut T."/>
            <person name="Ogas R."/>
            <person name="Tomko P."/>
            <person name="Gavelis G."/>
            <person name="Widhalm J.R."/>
            <person name="Wisecaver J.H."/>
        </authorList>
    </citation>
    <scope>NUCLEOTIDE SEQUENCE</scope>
    <source>
        <strain evidence="1">ECLA1</strain>
    </source>
</reference>
<name>A0AAE1BAE9_9GAST</name>